<evidence type="ECO:0000313" key="3">
    <source>
        <dbReference type="Proteomes" id="UP001165083"/>
    </source>
</evidence>
<name>A0A9W6YKM0_9STRA</name>
<dbReference type="AlphaFoldDB" id="A0A9W6YKM0"/>
<gene>
    <name evidence="2" type="ORF">Plil01_001819400</name>
</gene>
<dbReference type="Proteomes" id="UP001165083">
    <property type="component" value="Unassembled WGS sequence"/>
</dbReference>
<reference evidence="2" key="1">
    <citation type="submission" date="2023-04" db="EMBL/GenBank/DDBJ databases">
        <title>Phytophthora lilii NBRC 32176.</title>
        <authorList>
            <person name="Ichikawa N."/>
            <person name="Sato H."/>
            <person name="Tonouchi N."/>
        </authorList>
    </citation>
    <scope>NUCLEOTIDE SEQUENCE</scope>
    <source>
        <strain evidence="2">NBRC 32176</strain>
    </source>
</reference>
<keyword evidence="3" id="KW-1185">Reference proteome</keyword>
<proteinExistence type="predicted"/>
<feature type="region of interest" description="Disordered" evidence="1">
    <location>
        <begin position="1"/>
        <end position="26"/>
    </location>
</feature>
<comment type="caution">
    <text evidence="2">The sequence shown here is derived from an EMBL/GenBank/DDBJ whole genome shotgun (WGS) entry which is preliminary data.</text>
</comment>
<evidence type="ECO:0000313" key="2">
    <source>
        <dbReference type="EMBL" id="GMF65550.1"/>
    </source>
</evidence>
<evidence type="ECO:0000256" key="1">
    <source>
        <dbReference type="SAM" id="MobiDB-lite"/>
    </source>
</evidence>
<dbReference type="OrthoDB" id="122463at2759"/>
<dbReference type="EMBL" id="BSXW01012480">
    <property type="protein sequence ID" value="GMF65550.1"/>
    <property type="molecule type" value="Genomic_DNA"/>
</dbReference>
<protein>
    <submittedName>
        <fullName evidence="2">Unnamed protein product</fullName>
    </submittedName>
</protein>
<sequence>MGVSTHEQSDHAHTLPIPTPRTHEPPAKRLILGSVTIDEPEWKLVQHSNYGVLDRDGGKYIKPAEPVPCEAIADSADPHALAYTIPVTPNTYAVLQDEGYNASLPPDLDIEVDAIDDDGDVHKVSRFTADSPLLPHMEEVQLLKSARQLVLKVEQVTVEELQQAIDEFVERDVLNFTSHDDTLAAIQVQPAYFRRIFRLSNTAQLQLLRSHAVYRTICVEPLRADEATDYLERLRQRYEVDSIHAADFFKRMFPNKPRADAALHSALCDLFLMIFAPGIYIDPVKVQMLLVPSTEAPAETSDPFPVLALERHHVALPCTERCLWNVHKRQTHATCGC</sequence>
<organism evidence="2 3">
    <name type="scientific">Phytophthora lilii</name>
    <dbReference type="NCBI Taxonomy" id="2077276"/>
    <lineage>
        <taxon>Eukaryota</taxon>
        <taxon>Sar</taxon>
        <taxon>Stramenopiles</taxon>
        <taxon>Oomycota</taxon>
        <taxon>Peronosporomycetes</taxon>
        <taxon>Peronosporales</taxon>
        <taxon>Peronosporaceae</taxon>
        <taxon>Phytophthora</taxon>
    </lineage>
</organism>
<accession>A0A9W6YKM0</accession>